<organism evidence="1">
    <name type="scientific">Sinorhizobium medicae</name>
    <dbReference type="NCBI Taxonomy" id="110321"/>
    <lineage>
        <taxon>Bacteria</taxon>
        <taxon>Pseudomonadati</taxon>
        <taxon>Pseudomonadota</taxon>
        <taxon>Alphaproteobacteria</taxon>
        <taxon>Hyphomicrobiales</taxon>
        <taxon>Rhizobiaceae</taxon>
        <taxon>Sinorhizobium/Ensifer group</taxon>
        <taxon>Sinorhizobium</taxon>
    </lineage>
</organism>
<sequence>MMDDDSPSQFRRVSFEPDLSLWRGNRRPIFDPPQISSTIRLLAADGGELNRVDTIARVRGPSMCRAGSTK</sequence>
<protein>
    <submittedName>
        <fullName evidence="1">Uncharacterized protein</fullName>
    </submittedName>
</protein>
<dbReference type="AlphaFoldDB" id="A0A508X802"/>
<dbReference type="Proteomes" id="UP000507954">
    <property type="component" value="Unassembled WGS sequence"/>
</dbReference>
<proteinExistence type="predicted"/>
<dbReference type="EMBL" id="CABFNB010000163">
    <property type="protein sequence ID" value="VTZ65830.1"/>
    <property type="molecule type" value="Genomic_DNA"/>
</dbReference>
<reference evidence="1" key="1">
    <citation type="submission" date="2019-06" db="EMBL/GenBank/DDBJ databases">
        <authorList>
            <person name="Le Quere A."/>
            <person name="Colella S."/>
        </authorList>
    </citation>
    <scope>NUCLEOTIDE SEQUENCE</scope>
    <source>
        <strain evidence="1">EmedicaeMD41</strain>
    </source>
</reference>
<accession>A0A508X802</accession>
<name>A0A508X802_9HYPH</name>
<evidence type="ECO:0000313" key="1">
    <source>
        <dbReference type="EMBL" id="VTZ65830.1"/>
    </source>
</evidence>
<gene>
    <name evidence="1" type="ORF">EMEDMD4_910047</name>
</gene>